<dbReference type="Proteomes" id="UP000320811">
    <property type="component" value="Unassembled WGS sequence"/>
</dbReference>
<name>A0A561PQP0_9BACT</name>
<keyword evidence="1" id="KW-0472">Membrane</keyword>
<feature type="transmembrane region" description="Helical" evidence="1">
    <location>
        <begin position="32"/>
        <end position="65"/>
    </location>
</feature>
<gene>
    <name evidence="2" type="ORF">FHW36_10463</name>
</gene>
<keyword evidence="1" id="KW-0812">Transmembrane</keyword>
<evidence type="ECO:0000313" key="2">
    <source>
        <dbReference type="EMBL" id="TWF40381.1"/>
    </source>
</evidence>
<protein>
    <submittedName>
        <fullName evidence="2">Sodium bile acid symporter family protein</fullName>
    </submittedName>
</protein>
<dbReference type="AlphaFoldDB" id="A0A561PQP0"/>
<accession>A0A561PQP0</accession>
<organism evidence="2 3">
    <name type="scientific">Chitinophaga polysaccharea</name>
    <dbReference type="NCBI Taxonomy" id="1293035"/>
    <lineage>
        <taxon>Bacteria</taxon>
        <taxon>Pseudomonadati</taxon>
        <taxon>Bacteroidota</taxon>
        <taxon>Chitinophagia</taxon>
        <taxon>Chitinophagales</taxon>
        <taxon>Chitinophagaceae</taxon>
        <taxon>Chitinophaga</taxon>
    </lineage>
</organism>
<evidence type="ECO:0000313" key="3">
    <source>
        <dbReference type="Proteomes" id="UP000320811"/>
    </source>
</evidence>
<comment type="caution">
    <text evidence="2">The sequence shown here is derived from an EMBL/GenBank/DDBJ whole genome shotgun (WGS) entry which is preliminary data.</text>
</comment>
<keyword evidence="3" id="KW-1185">Reference proteome</keyword>
<sequence length="69" mass="7524">MSSLYSIFIDSRNQHIWGFGRPFALLGLLPHFMAMAIGVGIGLILIGLAPCIAMVIVWIFLYAAFACGH</sequence>
<dbReference type="EMBL" id="VIWO01000004">
    <property type="protein sequence ID" value="TWF40381.1"/>
    <property type="molecule type" value="Genomic_DNA"/>
</dbReference>
<proteinExistence type="predicted"/>
<reference evidence="2 3" key="1">
    <citation type="submission" date="2019-06" db="EMBL/GenBank/DDBJ databases">
        <title>Sorghum-associated microbial communities from plants grown in Nebraska, USA.</title>
        <authorList>
            <person name="Schachtman D."/>
        </authorList>
    </citation>
    <scope>NUCLEOTIDE SEQUENCE [LARGE SCALE GENOMIC DNA]</scope>
    <source>
        <strain evidence="2 3">1209</strain>
    </source>
</reference>
<keyword evidence="1" id="KW-1133">Transmembrane helix</keyword>
<evidence type="ECO:0000256" key="1">
    <source>
        <dbReference type="SAM" id="Phobius"/>
    </source>
</evidence>